<dbReference type="InterPro" id="IPR008538">
    <property type="entry name" value="Uma2"/>
</dbReference>
<accession>A0ABS1CCQ4</accession>
<keyword evidence="4" id="KW-1185">Reference proteome</keyword>
<dbReference type="PANTHER" id="PTHR33352">
    <property type="entry name" value="SLR1095 PROTEIN"/>
    <property type="match status" value="1"/>
</dbReference>
<gene>
    <name evidence="3" type="ORF">CKO31_02665</name>
</gene>
<organism evidence="3 4">
    <name type="scientific">Thiohalocapsa halophila</name>
    <dbReference type="NCBI Taxonomy" id="69359"/>
    <lineage>
        <taxon>Bacteria</taxon>
        <taxon>Pseudomonadati</taxon>
        <taxon>Pseudomonadota</taxon>
        <taxon>Gammaproteobacteria</taxon>
        <taxon>Chromatiales</taxon>
        <taxon>Chromatiaceae</taxon>
        <taxon>Thiohalocapsa</taxon>
    </lineage>
</organism>
<evidence type="ECO:0000259" key="2">
    <source>
        <dbReference type="Pfam" id="PF05685"/>
    </source>
</evidence>
<dbReference type="Gene3D" id="3.90.1570.10">
    <property type="entry name" value="tt1808, chain A"/>
    <property type="match status" value="1"/>
</dbReference>
<evidence type="ECO:0000313" key="4">
    <source>
        <dbReference type="Proteomes" id="UP000748752"/>
    </source>
</evidence>
<reference evidence="3 4" key="1">
    <citation type="journal article" date="2020" name="Microorganisms">
        <title>Osmotic Adaptation and Compatible Solute Biosynthesis of Phototrophic Bacteria as Revealed from Genome Analyses.</title>
        <authorList>
            <person name="Imhoff J.F."/>
            <person name="Rahn T."/>
            <person name="Kunzel S."/>
            <person name="Keller A."/>
            <person name="Neulinger S.C."/>
        </authorList>
    </citation>
    <scope>NUCLEOTIDE SEQUENCE [LARGE SCALE GENOMIC DNA]</scope>
    <source>
        <strain evidence="3 4">DSM 6210</strain>
    </source>
</reference>
<evidence type="ECO:0000256" key="1">
    <source>
        <dbReference type="SAM" id="MobiDB-lite"/>
    </source>
</evidence>
<evidence type="ECO:0000313" key="3">
    <source>
        <dbReference type="EMBL" id="MBK1629656.1"/>
    </source>
</evidence>
<name>A0ABS1CCQ4_9GAMM</name>
<sequence>MSTSSAIRPAEQDRDPFRYGWHQVTVHRPDGSVDIEYQPLGPDAFVDPQPGDVVIQGSLHFRCVNALYDRLELYFDDDPSTAVFSDLKMLWGIPGLKEPCPDIAVVPGIRDKDAPRESFDVAAEGTRPCLVIEVLSRNYADEDARRKPPIYARAGVPEYLLVKPYGKGMQREFSLWGHRLVDGRRRAWRPAADGYWHSSTVDLRFGVTPDRQDLSIIDTRTGEPLPTPAELEAASRRAAALAASERARADAERERADTERERADTEAQVRATAEDRSRELERRLAELEAQLEAQLETELRRRREQD</sequence>
<feature type="region of interest" description="Disordered" evidence="1">
    <location>
        <begin position="245"/>
        <end position="281"/>
    </location>
</feature>
<dbReference type="Proteomes" id="UP000748752">
    <property type="component" value="Unassembled WGS sequence"/>
</dbReference>
<protein>
    <recommendedName>
        <fullName evidence="2">Putative restriction endonuclease domain-containing protein</fullName>
    </recommendedName>
</protein>
<feature type="domain" description="Putative restriction endonuclease" evidence="2">
    <location>
        <begin position="51"/>
        <end position="167"/>
    </location>
</feature>
<dbReference type="RefSeq" id="WP_200233833.1">
    <property type="nucleotide sequence ID" value="NZ_NRRV01000004.1"/>
</dbReference>
<dbReference type="Pfam" id="PF05685">
    <property type="entry name" value="Uma2"/>
    <property type="match status" value="1"/>
</dbReference>
<proteinExistence type="predicted"/>
<dbReference type="PANTHER" id="PTHR33352:SF2">
    <property type="entry name" value="SLL0995 PROTEIN"/>
    <property type="match status" value="1"/>
</dbReference>
<dbReference type="SUPFAM" id="SSF52980">
    <property type="entry name" value="Restriction endonuclease-like"/>
    <property type="match status" value="1"/>
</dbReference>
<dbReference type="InterPro" id="IPR012296">
    <property type="entry name" value="Nuclease_put_TT1808"/>
</dbReference>
<dbReference type="EMBL" id="NRRV01000004">
    <property type="protein sequence ID" value="MBK1629656.1"/>
    <property type="molecule type" value="Genomic_DNA"/>
</dbReference>
<dbReference type="InterPro" id="IPR011335">
    <property type="entry name" value="Restrct_endonuc-II-like"/>
</dbReference>
<dbReference type="CDD" id="cd06260">
    <property type="entry name" value="DUF820-like"/>
    <property type="match status" value="1"/>
</dbReference>
<comment type="caution">
    <text evidence="3">The sequence shown here is derived from an EMBL/GenBank/DDBJ whole genome shotgun (WGS) entry which is preliminary data.</text>
</comment>